<accession>C0QG88</accession>
<dbReference type="SUPFAM" id="SSF89550">
    <property type="entry name" value="PHP domain-like"/>
    <property type="match status" value="1"/>
</dbReference>
<dbReference type="PANTHER" id="PTHR42924:SF3">
    <property type="entry name" value="POLYMERASE_HISTIDINOL PHOSPHATASE N-TERMINAL DOMAIN-CONTAINING PROTEIN"/>
    <property type="match status" value="1"/>
</dbReference>
<feature type="domain" description="Polymerase/histidinol phosphatase N-terminal" evidence="1">
    <location>
        <begin position="7"/>
        <end position="72"/>
    </location>
</feature>
<dbReference type="KEGG" id="dat:HRM2_46110"/>
<keyword evidence="3" id="KW-1185">Reference proteome</keyword>
<dbReference type="CDD" id="cd07438">
    <property type="entry name" value="PHP_HisPPase_AMP"/>
    <property type="match status" value="1"/>
</dbReference>
<dbReference type="InterPro" id="IPR003141">
    <property type="entry name" value="Pol/His_phosphatase_N"/>
</dbReference>
<dbReference type="InterPro" id="IPR004013">
    <property type="entry name" value="PHP_dom"/>
</dbReference>
<dbReference type="Pfam" id="PF02811">
    <property type="entry name" value="PHP"/>
    <property type="match status" value="1"/>
</dbReference>
<dbReference type="GO" id="GO:0035312">
    <property type="term" value="F:5'-3' DNA exonuclease activity"/>
    <property type="evidence" value="ECO:0007669"/>
    <property type="project" value="TreeGrafter"/>
</dbReference>
<dbReference type="GO" id="GO:0004534">
    <property type="term" value="F:5'-3' RNA exonuclease activity"/>
    <property type="evidence" value="ECO:0007669"/>
    <property type="project" value="TreeGrafter"/>
</dbReference>
<protein>
    <submittedName>
        <fullName evidence="2">Metal-dependent phosphoesterase</fullName>
    </submittedName>
</protein>
<dbReference type="EMBL" id="CP001087">
    <property type="protein sequence ID" value="ACN17667.1"/>
    <property type="molecule type" value="Genomic_DNA"/>
</dbReference>
<dbReference type="AlphaFoldDB" id="C0QG88"/>
<evidence type="ECO:0000259" key="1">
    <source>
        <dbReference type="SMART" id="SM00481"/>
    </source>
</evidence>
<name>C0QG88_DESAH</name>
<dbReference type="Proteomes" id="UP000000442">
    <property type="component" value="Chromosome"/>
</dbReference>
<evidence type="ECO:0000313" key="3">
    <source>
        <dbReference type="Proteomes" id="UP000000442"/>
    </source>
</evidence>
<dbReference type="RefSeq" id="WP_015906381.1">
    <property type="nucleotide sequence ID" value="NC_012108.1"/>
</dbReference>
<evidence type="ECO:0000313" key="2">
    <source>
        <dbReference type="EMBL" id="ACN17667.1"/>
    </source>
</evidence>
<sequence length="307" mass="33279">MKGPFYADLHNHTTASDGDYSPQDLVAAAKKAGLSALGVTDHDTIDAVGEAIVAGDRHGLEVVPGVEISVRFKRPFFTGTLHLLCYFSKNLVADSTFQQIISDTLANGRGPLLVAQRVREINRFFGPQGSTPMLERALTCEEIARFAKNASRRHFALALSENHGIRSPEQVNAIIGNHSPAYLPSGIDLDTVTGFVRQFPMLSVLAHPAAGSFPGKGHYREVLPPLEIVEQLLPEFLAAGLGGIEIDYPGHIPAHRDILRTWAKKYNLVVTGGSDCHDAVARPIGVCGISREAFETFKDHIPMKGNL</sequence>
<dbReference type="HOGENOM" id="CLU_067347_1_0_7"/>
<dbReference type="InterPro" id="IPR052018">
    <property type="entry name" value="PHP_domain"/>
</dbReference>
<dbReference type="PANTHER" id="PTHR42924">
    <property type="entry name" value="EXONUCLEASE"/>
    <property type="match status" value="1"/>
</dbReference>
<reference evidence="2 3" key="1">
    <citation type="journal article" date="2009" name="Environ. Microbiol.">
        <title>Genome sequence of Desulfobacterium autotrophicum HRM2, a marine sulfate reducer oxidizing organic carbon completely to carbon dioxide.</title>
        <authorList>
            <person name="Strittmatter A.W."/>
            <person name="Liesegang H."/>
            <person name="Rabus R."/>
            <person name="Decker I."/>
            <person name="Amann J."/>
            <person name="Andres S."/>
            <person name="Henne A."/>
            <person name="Fricke W.F."/>
            <person name="Martinez-Arias R."/>
            <person name="Bartels D."/>
            <person name="Goesmann A."/>
            <person name="Krause L."/>
            <person name="Puehler A."/>
            <person name="Klenk H.P."/>
            <person name="Richter M."/>
            <person name="Schuler M."/>
            <person name="Gloeckner F.O."/>
            <person name="Meyerdierks A."/>
            <person name="Gottschalk G."/>
            <person name="Amann R."/>
        </authorList>
    </citation>
    <scope>NUCLEOTIDE SEQUENCE [LARGE SCALE GENOMIC DNA]</scope>
    <source>
        <strain evidence="3">ATCC 43914 / DSM 3382 / HRM2</strain>
    </source>
</reference>
<dbReference type="Gene3D" id="3.20.20.140">
    <property type="entry name" value="Metal-dependent hydrolases"/>
    <property type="match status" value="1"/>
</dbReference>
<gene>
    <name evidence="2" type="ordered locus">HRM2_46110</name>
</gene>
<dbReference type="SMART" id="SM00481">
    <property type="entry name" value="POLIIIAc"/>
    <property type="match status" value="1"/>
</dbReference>
<dbReference type="OrthoDB" id="9804333at2"/>
<organism evidence="2 3">
    <name type="scientific">Desulforapulum autotrophicum (strain ATCC 43914 / DSM 3382 / VKM B-1955 / HRM2)</name>
    <name type="common">Desulfobacterium autotrophicum</name>
    <dbReference type="NCBI Taxonomy" id="177437"/>
    <lineage>
        <taxon>Bacteria</taxon>
        <taxon>Pseudomonadati</taxon>
        <taxon>Thermodesulfobacteriota</taxon>
        <taxon>Desulfobacteria</taxon>
        <taxon>Desulfobacterales</taxon>
        <taxon>Desulfobacteraceae</taxon>
        <taxon>Desulforapulum</taxon>
    </lineage>
</organism>
<proteinExistence type="predicted"/>
<dbReference type="Gene3D" id="1.10.150.650">
    <property type="match status" value="1"/>
</dbReference>
<dbReference type="InterPro" id="IPR016195">
    <property type="entry name" value="Pol/histidinol_Pase-like"/>
</dbReference>
<dbReference type="STRING" id="177437.HRM2_46110"/>
<dbReference type="eggNOG" id="COG0613">
    <property type="taxonomic scope" value="Bacteria"/>
</dbReference>